<gene>
    <name evidence="2" type="ORF">I314_06428</name>
</gene>
<keyword evidence="3" id="KW-1185">Reference proteome</keyword>
<feature type="compositionally biased region" description="Basic and acidic residues" evidence="1">
    <location>
        <begin position="1"/>
        <end position="20"/>
    </location>
</feature>
<feature type="region of interest" description="Disordered" evidence="1">
    <location>
        <begin position="1"/>
        <end position="51"/>
    </location>
</feature>
<protein>
    <submittedName>
        <fullName evidence="2">Uncharacterized protein</fullName>
    </submittedName>
</protein>
<feature type="compositionally biased region" description="Basic residues" evidence="1">
    <location>
        <begin position="21"/>
        <end position="31"/>
    </location>
</feature>
<reference evidence="2 3" key="1">
    <citation type="submission" date="2015-01" db="EMBL/GenBank/DDBJ databases">
        <title>The Genome Sequence of Cryptococcus gattii CA1873.</title>
        <authorList>
            <consortium name="The Broad Institute Genomics Platform"/>
            <person name="Cuomo C."/>
            <person name="Litvintseva A."/>
            <person name="Chen Y."/>
            <person name="Heitman J."/>
            <person name="Sun S."/>
            <person name="Springer D."/>
            <person name="Dromer F."/>
            <person name="Young S."/>
            <person name="Zeng Q."/>
            <person name="Gargeya S."/>
            <person name="Abouelleil A."/>
            <person name="Alvarado L."/>
            <person name="Chapman S.B."/>
            <person name="Gainer-Dewar J."/>
            <person name="Goldberg J."/>
            <person name="Griggs A."/>
            <person name="Gujja S."/>
            <person name="Hansen M."/>
            <person name="Howarth C."/>
            <person name="Imamovic A."/>
            <person name="Larimer J."/>
            <person name="Murphy C."/>
            <person name="Naylor J."/>
            <person name="Pearson M."/>
            <person name="Priest M."/>
            <person name="Roberts A."/>
            <person name="Saif S."/>
            <person name="Shea T."/>
            <person name="Sykes S."/>
            <person name="Wortman J."/>
            <person name="Nusbaum C."/>
            <person name="Birren B."/>
        </authorList>
    </citation>
    <scope>NUCLEOTIDE SEQUENCE [LARGE SCALE GENOMIC DNA]</scope>
    <source>
        <strain evidence="2 3">CA1873</strain>
    </source>
</reference>
<proteinExistence type="predicted"/>
<evidence type="ECO:0000313" key="3">
    <source>
        <dbReference type="Proteomes" id="UP000053800"/>
    </source>
</evidence>
<evidence type="ECO:0000313" key="2">
    <source>
        <dbReference type="EMBL" id="KIR57711.1"/>
    </source>
</evidence>
<dbReference type="EMBL" id="KN848910">
    <property type="protein sequence ID" value="KIR57711.1"/>
    <property type="molecule type" value="Genomic_DNA"/>
</dbReference>
<organism evidence="2 3">
    <name type="scientific">Cryptococcus bacillisporus CA1873</name>
    <dbReference type="NCBI Taxonomy" id="1296111"/>
    <lineage>
        <taxon>Eukaryota</taxon>
        <taxon>Fungi</taxon>
        <taxon>Dikarya</taxon>
        <taxon>Basidiomycota</taxon>
        <taxon>Agaricomycotina</taxon>
        <taxon>Tremellomycetes</taxon>
        <taxon>Tremellales</taxon>
        <taxon>Cryptococcaceae</taxon>
        <taxon>Cryptococcus</taxon>
        <taxon>Cryptococcus gattii species complex</taxon>
    </lineage>
</organism>
<sequence>MNVTQKEKTSSEKVGEERRNQKQRQQRRKLASPHLKNGILRVRRLRANQVY</sequence>
<feature type="compositionally biased region" description="Basic residues" evidence="1">
    <location>
        <begin position="41"/>
        <end position="51"/>
    </location>
</feature>
<accession>A0ABR5B293</accession>
<evidence type="ECO:0000256" key="1">
    <source>
        <dbReference type="SAM" id="MobiDB-lite"/>
    </source>
</evidence>
<dbReference type="Proteomes" id="UP000053800">
    <property type="component" value="Unassembled WGS sequence"/>
</dbReference>
<name>A0ABR5B293_CRYGA</name>